<dbReference type="Pfam" id="PF01632">
    <property type="entry name" value="Ribosomal_L35p"/>
    <property type="match status" value="1"/>
</dbReference>
<dbReference type="NCBIfam" id="TIGR00001">
    <property type="entry name" value="rpmI_bact"/>
    <property type="match status" value="1"/>
</dbReference>
<dbReference type="GO" id="GO:0006412">
    <property type="term" value="P:translation"/>
    <property type="evidence" value="ECO:0007669"/>
    <property type="project" value="UniProtKB-UniRule"/>
</dbReference>
<dbReference type="InterPro" id="IPR018265">
    <property type="entry name" value="Ribosomal_bL35_CS"/>
</dbReference>
<comment type="caution">
    <text evidence="7">The sequence shown here is derived from an EMBL/GenBank/DDBJ whole genome shotgun (WGS) entry which is preliminary data.</text>
</comment>
<evidence type="ECO:0000256" key="6">
    <source>
        <dbReference type="RuleBase" id="RU000568"/>
    </source>
</evidence>
<evidence type="ECO:0000256" key="5">
    <source>
        <dbReference type="HAMAP-Rule" id="MF_00514"/>
    </source>
</evidence>
<dbReference type="GO" id="GO:0003735">
    <property type="term" value="F:structural constituent of ribosome"/>
    <property type="evidence" value="ECO:0007669"/>
    <property type="project" value="InterPro"/>
</dbReference>
<name>A0A1E5QDL9_9CYAN</name>
<evidence type="ECO:0000256" key="4">
    <source>
        <dbReference type="ARBA" id="ARBA00071664"/>
    </source>
</evidence>
<dbReference type="InterPro" id="IPR037229">
    <property type="entry name" value="Ribosomal_bL35_sf"/>
</dbReference>
<organism evidence="7">
    <name type="scientific">Desertifilum tharense IPPAS B-1220</name>
    <dbReference type="NCBI Taxonomy" id="1781255"/>
    <lineage>
        <taxon>Bacteria</taxon>
        <taxon>Bacillati</taxon>
        <taxon>Cyanobacteriota</taxon>
        <taxon>Cyanophyceae</taxon>
        <taxon>Desertifilales</taxon>
        <taxon>Desertifilaceae</taxon>
        <taxon>Desertifilum</taxon>
    </lineage>
</organism>
<reference evidence="7" key="1">
    <citation type="submission" date="2016-09" db="EMBL/GenBank/DDBJ databases">
        <title>Draft genome of thermotolerant cyanobacterium Desertifilum sp. strain IPPAS B-1220.</title>
        <authorList>
            <person name="Sinetova M.A."/>
            <person name="Bolakhan K."/>
            <person name="Zayadan B.K."/>
            <person name="Mironov K.S."/>
            <person name="Ustinova V."/>
            <person name="Kupriyanova E.V."/>
            <person name="Sidorov R.A."/>
            <person name="Skrypnik A.N."/>
            <person name="Gogoleva N.E."/>
            <person name="Gogolev Y.V."/>
            <person name="Los D.A."/>
        </authorList>
    </citation>
    <scope>NUCLEOTIDE SEQUENCE [LARGE SCALE GENOMIC DNA]</scope>
    <source>
        <strain evidence="7">IPPAS B-1220</strain>
    </source>
</reference>
<evidence type="ECO:0000256" key="3">
    <source>
        <dbReference type="ARBA" id="ARBA00023274"/>
    </source>
</evidence>
<dbReference type="PANTHER" id="PTHR33343">
    <property type="entry name" value="54S RIBOSOMAL PROTEIN BL35M"/>
    <property type="match status" value="1"/>
</dbReference>
<dbReference type="InterPro" id="IPR021137">
    <property type="entry name" value="Ribosomal_bL35-like"/>
</dbReference>
<evidence type="ECO:0000256" key="2">
    <source>
        <dbReference type="ARBA" id="ARBA00022980"/>
    </source>
</evidence>
<dbReference type="GO" id="GO:0022625">
    <property type="term" value="C:cytosolic large ribosomal subunit"/>
    <property type="evidence" value="ECO:0007669"/>
    <property type="project" value="TreeGrafter"/>
</dbReference>
<dbReference type="PANTHER" id="PTHR33343:SF1">
    <property type="entry name" value="LARGE RIBOSOMAL SUBUNIT PROTEIN BL35M"/>
    <property type="match status" value="1"/>
</dbReference>
<dbReference type="AlphaFoldDB" id="A0A1E5QDL9"/>
<dbReference type="PRINTS" id="PR00064">
    <property type="entry name" value="RIBOSOMALL35"/>
</dbReference>
<dbReference type="HAMAP" id="MF_00514">
    <property type="entry name" value="Ribosomal_bL35"/>
    <property type="match status" value="1"/>
</dbReference>
<proteinExistence type="inferred from homology"/>
<dbReference type="SUPFAM" id="SSF143034">
    <property type="entry name" value="L35p-like"/>
    <property type="match status" value="1"/>
</dbReference>
<dbReference type="RefSeq" id="WP_069969485.1">
    <property type="nucleotide sequence ID" value="NZ_CM124774.1"/>
</dbReference>
<protein>
    <recommendedName>
        <fullName evidence="4 5">Large ribosomal subunit protein bL35</fullName>
    </recommendedName>
</protein>
<dbReference type="Gene3D" id="4.10.410.60">
    <property type="match status" value="1"/>
</dbReference>
<accession>A0A1E5QDL9</accession>
<evidence type="ECO:0000313" key="7">
    <source>
        <dbReference type="EMBL" id="OEJ72770.1"/>
    </source>
</evidence>
<keyword evidence="2 5" id="KW-0689">Ribosomal protein</keyword>
<keyword evidence="3 5" id="KW-0687">Ribonucleoprotein</keyword>
<dbReference type="InterPro" id="IPR001706">
    <property type="entry name" value="Ribosomal_bL35"/>
</dbReference>
<comment type="similarity">
    <text evidence="1 5 6">Belongs to the bacterial ribosomal protein bL35 family.</text>
</comment>
<sequence length="65" mass="7678">MPKLKTRRAAAKRFRATGSGKIVRRKAFKNHLLHHKSAERKRRLSNMAEVHERDAENVRLMLPYL</sequence>
<dbReference type="EMBL" id="MJGC01000110">
    <property type="protein sequence ID" value="OEJ72770.1"/>
    <property type="molecule type" value="Genomic_DNA"/>
</dbReference>
<dbReference type="STRING" id="1781255.BH720_22585"/>
<evidence type="ECO:0000256" key="1">
    <source>
        <dbReference type="ARBA" id="ARBA00006598"/>
    </source>
</evidence>
<gene>
    <name evidence="5" type="primary">rpmI</name>
    <name evidence="5" type="synonym">rpl35</name>
    <name evidence="7" type="ORF">BH720_22585</name>
</gene>
<dbReference type="PROSITE" id="PS00936">
    <property type="entry name" value="RIBOSOMAL_L35"/>
    <property type="match status" value="1"/>
</dbReference>
<dbReference type="FunFam" id="4.10.410.60:FF:000001">
    <property type="entry name" value="50S ribosomal protein L35"/>
    <property type="match status" value="1"/>
</dbReference>
<dbReference type="OrthoDB" id="47476at2"/>